<reference evidence="1 2" key="1">
    <citation type="submission" date="2022-06" db="EMBL/GenBank/DDBJ databases">
        <title>Paraconexibacter antarcticus.</title>
        <authorList>
            <person name="Kim C.S."/>
        </authorList>
    </citation>
    <scope>NUCLEOTIDE SEQUENCE [LARGE SCALE GENOMIC DNA]</scope>
    <source>
        <strain evidence="1 2">02-257</strain>
    </source>
</reference>
<keyword evidence="2" id="KW-1185">Reference proteome</keyword>
<name>A0ABY5DX05_9ACTN</name>
<protein>
    <recommendedName>
        <fullName evidence="3">Universal stress protein</fullName>
    </recommendedName>
</protein>
<evidence type="ECO:0000313" key="1">
    <source>
        <dbReference type="EMBL" id="UTI65474.1"/>
    </source>
</evidence>
<accession>A0ABY5DX05</accession>
<dbReference type="Proteomes" id="UP001056035">
    <property type="component" value="Chromosome"/>
</dbReference>
<proteinExistence type="predicted"/>
<organism evidence="1 2">
    <name type="scientific">Paraconexibacter antarcticus</name>
    <dbReference type="NCBI Taxonomy" id="2949664"/>
    <lineage>
        <taxon>Bacteria</taxon>
        <taxon>Bacillati</taxon>
        <taxon>Actinomycetota</taxon>
        <taxon>Thermoleophilia</taxon>
        <taxon>Solirubrobacterales</taxon>
        <taxon>Paraconexibacteraceae</taxon>
        <taxon>Paraconexibacter</taxon>
    </lineage>
</organism>
<dbReference type="RefSeq" id="WP_254572154.1">
    <property type="nucleotide sequence ID" value="NZ_CP098502.1"/>
</dbReference>
<evidence type="ECO:0008006" key="3">
    <source>
        <dbReference type="Google" id="ProtNLM"/>
    </source>
</evidence>
<dbReference type="SUPFAM" id="SSF52402">
    <property type="entry name" value="Adenine nucleotide alpha hydrolases-like"/>
    <property type="match status" value="1"/>
</dbReference>
<dbReference type="Gene3D" id="3.40.50.620">
    <property type="entry name" value="HUPs"/>
    <property type="match status" value="1"/>
</dbReference>
<dbReference type="InterPro" id="IPR014729">
    <property type="entry name" value="Rossmann-like_a/b/a_fold"/>
</dbReference>
<gene>
    <name evidence="1" type="ORF">NBH00_04475</name>
</gene>
<evidence type="ECO:0000313" key="2">
    <source>
        <dbReference type="Proteomes" id="UP001056035"/>
    </source>
</evidence>
<dbReference type="EMBL" id="CP098502">
    <property type="protein sequence ID" value="UTI65474.1"/>
    <property type="molecule type" value="Genomic_DNA"/>
</dbReference>
<sequence>MKLLIIAGEVPDAATVRDAAERDAEVYVVAPALEDSPVRFWVSDVDDAIARAREIEQASVAKLRGANVEVGGEVGEAEPLQAARDALAVFPADRVLILTHEDDERAYREDELDAARAELGVPVTVRRVARTTS</sequence>